<dbReference type="Proteomes" id="UP000475862">
    <property type="component" value="Unassembled WGS sequence"/>
</dbReference>
<dbReference type="InterPro" id="IPR006612">
    <property type="entry name" value="THAP_Znf"/>
</dbReference>
<evidence type="ECO:0000313" key="7">
    <source>
        <dbReference type="Proteomes" id="UP000475862"/>
    </source>
</evidence>
<keyword evidence="3" id="KW-0862">Zinc</keyword>
<keyword evidence="4" id="KW-0238">DNA-binding</keyword>
<dbReference type="Pfam" id="PF05485">
    <property type="entry name" value="THAP"/>
    <property type="match status" value="1"/>
</dbReference>
<evidence type="ECO:0000313" key="6">
    <source>
        <dbReference type="EMBL" id="KAE9534104.1"/>
    </source>
</evidence>
<dbReference type="SMART" id="SM00980">
    <property type="entry name" value="THAP"/>
    <property type="match status" value="1"/>
</dbReference>
<protein>
    <recommendedName>
        <fullName evidence="5">THAP-type domain-containing protein</fullName>
    </recommendedName>
</protein>
<evidence type="ECO:0000256" key="1">
    <source>
        <dbReference type="ARBA" id="ARBA00022723"/>
    </source>
</evidence>
<organism evidence="6 7">
    <name type="scientific">Aphis glycines</name>
    <name type="common">Soybean aphid</name>
    <dbReference type="NCBI Taxonomy" id="307491"/>
    <lineage>
        <taxon>Eukaryota</taxon>
        <taxon>Metazoa</taxon>
        <taxon>Ecdysozoa</taxon>
        <taxon>Arthropoda</taxon>
        <taxon>Hexapoda</taxon>
        <taxon>Insecta</taxon>
        <taxon>Pterygota</taxon>
        <taxon>Neoptera</taxon>
        <taxon>Paraneoptera</taxon>
        <taxon>Hemiptera</taxon>
        <taxon>Sternorrhyncha</taxon>
        <taxon>Aphidomorpha</taxon>
        <taxon>Aphidoidea</taxon>
        <taxon>Aphididae</taxon>
        <taxon>Aphidini</taxon>
        <taxon>Aphis</taxon>
        <taxon>Aphis</taxon>
    </lineage>
</organism>
<dbReference type="InterPro" id="IPR038441">
    <property type="entry name" value="THAP_Znf_sf"/>
</dbReference>
<comment type="caution">
    <text evidence="6">The sequence shown here is derived from an EMBL/GenBank/DDBJ whole genome shotgun (WGS) entry which is preliminary data.</text>
</comment>
<dbReference type="GO" id="GO:0003677">
    <property type="term" value="F:DNA binding"/>
    <property type="evidence" value="ECO:0007669"/>
    <property type="project" value="UniProtKB-KW"/>
</dbReference>
<dbReference type="OrthoDB" id="6625744at2759"/>
<keyword evidence="1" id="KW-0479">Metal-binding</keyword>
<keyword evidence="2" id="KW-0863">Zinc-finger</keyword>
<name>A0A6G0TKZ9_APHGL</name>
<dbReference type="GO" id="GO:0008270">
    <property type="term" value="F:zinc ion binding"/>
    <property type="evidence" value="ECO:0007669"/>
    <property type="project" value="UniProtKB-KW"/>
</dbReference>
<dbReference type="SUPFAM" id="SSF57716">
    <property type="entry name" value="Glucocorticoid receptor-like (DNA-binding domain)"/>
    <property type="match status" value="1"/>
</dbReference>
<sequence>MVSNKCCVPGCCDSAKTKFGILKNCHDIWEKAIGISLNRHSRVCEKHFRPSDIVSTWVSGEGSNQISLCFTRIERIGLRKLRLKPEAIPVTFLNKVDTIVEQVNDTIMIGIKNDHNYSKEKRNGDELEGYKLDPLVKRACTEICSTEQIAEVVIQSTMTFDINSDNCTLPSNWFCDITRNIESVVAKTYFTLSPLNLYNKRIVEKQFVLFKDSQTEFYINGTQIKASDVGIKDSCLTLS</sequence>
<evidence type="ECO:0000256" key="3">
    <source>
        <dbReference type="ARBA" id="ARBA00022833"/>
    </source>
</evidence>
<gene>
    <name evidence="6" type="ORF">AGLY_008840</name>
</gene>
<accession>A0A6G0TKZ9</accession>
<evidence type="ECO:0000256" key="4">
    <source>
        <dbReference type="ARBA" id="ARBA00023125"/>
    </source>
</evidence>
<evidence type="ECO:0000256" key="2">
    <source>
        <dbReference type="ARBA" id="ARBA00022771"/>
    </source>
</evidence>
<dbReference type="EMBL" id="VYZN01000030">
    <property type="protein sequence ID" value="KAE9534104.1"/>
    <property type="molecule type" value="Genomic_DNA"/>
</dbReference>
<keyword evidence="7" id="KW-1185">Reference proteome</keyword>
<feature type="domain" description="THAP-type" evidence="5">
    <location>
        <begin position="4"/>
        <end position="98"/>
    </location>
</feature>
<reference evidence="6 7" key="1">
    <citation type="submission" date="2019-08" db="EMBL/GenBank/DDBJ databases">
        <title>The genome of the soybean aphid Biotype 1, its phylome, world population structure and adaptation to the North American continent.</title>
        <authorList>
            <person name="Giordano R."/>
            <person name="Donthu R.K."/>
            <person name="Hernandez A.G."/>
            <person name="Wright C.L."/>
            <person name="Zimin A.V."/>
        </authorList>
    </citation>
    <scope>NUCLEOTIDE SEQUENCE [LARGE SCALE GENOMIC DNA]</scope>
    <source>
        <tissue evidence="6">Whole aphids</tissue>
    </source>
</reference>
<dbReference type="Gene3D" id="6.20.210.20">
    <property type="entry name" value="THAP domain"/>
    <property type="match status" value="1"/>
</dbReference>
<proteinExistence type="predicted"/>
<dbReference type="AlphaFoldDB" id="A0A6G0TKZ9"/>
<evidence type="ECO:0000259" key="5">
    <source>
        <dbReference type="SMART" id="SM00980"/>
    </source>
</evidence>